<accession>A0A941J3X6</accession>
<evidence type="ECO:0000313" key="3">
    <source>
        <dbReference type="Proteomes" id="UP000682308"/>
    </source>
</evidence>
<dbReference type="AlphaFoldDB" id="A0A941J3X6"/>
<gene>
    <name evidence="2" type="ORF">KEF29_02595</name>
</gene>
<evidence type="ECO:0000259" key="1">
    <source>
        <dbReference type="Pfam" id="PF17851"/>
    </source>
</evidence>
<reference evidence="2 3" key="1">
    <citation type="submission" date="2021-04" db="EMBL/GenBank/DDBJ databases">
        <title>Characterization of the biosynthetic gene cluster of new lipopeptides with antitumor activity in the genome of the marine Streptomyces PHM034.</title>
        <authorList>
            <person name="Ceniceros A."/>
            <person name="Canedo L."/>
            <person name="Mendez C."/>
            <person name="Olano C."/>
            <person name="Schleissner C."/>
            <person name="Cuevas C."/>
            <person name="De La Calle F."/>
            <person name="Salas J.A."/>
        </authorList>
    </citation>
    <scope>NUCLEOTIDE SEQUENCE [LARGE SCALE GENOMIC DNA]</scope>
    <source>
        <strain evidence="2 3">PHM034</strain>
    </source>
</reference>
<protein>
    <recommendedName>
        <fullName evidence="1">Beta-xylosidase C-terminal Concanavalin A-like domain-containing protein</fullName>
    </recommendedName>
</protein>
<evidence type="ECO:0000313" key="2">
    <source>
        <dbReference type="EMBL" id="MBR8638519.1"/>
    </source>
</evidence>
<dbReference type="EMBL" id="JAGTPG010000001">
    <property type="protein sequence ID" value="MBR8638519.1"/>
    <property type="molecule type" value="Genomic_DNA"/>
</dbReference>
<sequence length="65" mass="7138">MWNGPDDIELGLGIGDGTGTDVLARLDGRYLSTEVAGGFTGRMVGVWTESRKVLVRRVRFAERRA</sequence>
<keyword evidence="3" id="KW-1185">Reference proteome</keyword>
<dbReference type="Gene3D" id="2.60.120.200">
    <property type="match status" value="1"/>
</dbReference>
<dbReference type="Proteomes" id="UP000682308">
    <property type="component" value="Unassembled WGS sequence"/>
</dbReference>
<dbReference type="Pfam" id="PF17851">
    <property type="entry name" value="GH43_C2"/>
    <property type="match status" value="1"/>
</dbReference>
<feature type="domain" description="Beta-xylosidase C-terminal Concanavalin A-like" evidence="1">
    <location>
        <begin position="17"/>
        <end position="50"/>
    </location>
</feature>
<organism evidence="2 3">
    <name type="scientific">Streptomyces tuirus</name>
    <dbReference type="NCBI Taxonomy" id="68278"/>
    <lineage>
        <taxon>Bacteria</taxon>
        <taxon>Bacillati</taxon>
        <taxon>Actinomycetota</taxon>
        <taxon>Actinomycetes</taxon>
        <taxon>Kitasatosporales</taxon>
        <taxon>Streptomycetaceae</taxon>
        <taxon>Streptomyces</taxon>
    </lineage>
</organism>
<proteinExistence type="predicted"/>
<dbReference type="InterPro" id="IPR041542">
    <property type="entry name" value="GH43_C2"/>
</dbReference>
<comment type="caution">
    <text evidence="2">The sequence shown here is derived from an EMBL/GenBank/DDBJ whole genome shotgun (WGS) entry which is preliminary data.</text>
</comment>
<name>A0A941J3X6_9ACTN</name>